<sequence length="223" mass="23809">MFLDLKSLVILNSIVTIAVSQTLVAYRVVGAALAEKYIQNGNTLVVDPDSSSSDQLGPGVYTSPIAGDWYPTQGKYVCAIYADTTKWNLANKAWVPAKVTANFDTPSDDDEGCIPTWWMGTGAVFARSKYLTQIGGSGFTTDNTILLSQIDMGNGPNTKLQMLIPTALVGSKNPLGIRTECVKFDQSAGNNGADSYASINKGEIAWSSWTNVKGVAQAPEPET</sequence>
<evidence type="ECO:0000313" key="2">
    <source>
        <dbReference type="Proteomes" id="UP000241462"/>
    </source>
</evidence>
<accession>A0A2T3A1W7</accession>
<proteinExistence type="predicted"/>
<organism evidence="1 2">
    <name type="scientific">Coniella lustricola</name>
    <dbReference type="NCBI Taxonomy" id="2025994"/>
    <lineage>
        <taxon>Eukaryota</taxon>
        <taxon>Fungi</taxon>
        <taxon>Dikarya</taxon>
        <taxon>Ascomycota</taxon>
        <taxon>Pezizomycotina</taxon>
        <taxon>Sordariomycetes</taxon>
        <taxon>Sordariomycetidae</taxon>
        <taxon>Diaporthales</taxon>
        <taxon>Schizoparmaceae</taxon>
        <taxon>Coniella</taxon>
    </lineage>
</organism>
<keyword evidence="2" id="KW-1185">Reference proteome</keyword>
<protein>
    <submittedName>
        <fullName evidence="1">Uncharacterized protein</fullName>
    </submittedName>
</protein>
<dbReference type="STRING" id="2025994.A0A2T3A1W7"/>
<reference evidence="1 2" key="1">
    <citation type="journal article" date="2018" name="Mycol. Prog.">
        <title>Coniella lustricola, a new species from submerged detritus.</title>
        <authorList>
            <person name="Raudabaugh D.B."/>
            <person name="Iturriaga T."/>
            <person name="Carver A."/>
            <person name="Mondo S."/>
            <person name="Pangilinan J."/>
            <person name="Lipzen A."/>
            <person name="He G."/>
            <person name="Amirebrahimi M."/>
            <person name="Grigoriev I.V."/>
            <person name="Miller A.N."/>
        </authorList>
    </citation>
    <scope>NUCLEOTIDE SEQUENCE [LARGE SCALE GENOMIC DNA]</scope>
    <source>
        <strain evidence="1 2">B22-T-1</strain>
    </source>
</reference>
<name>A0A2T3A1W7_9PEZI</name>
<dbReference type="Pfam" id="PF19287">
    <property type="entry name" value="DUF5910"/>
    <property type="match status" value="1"/>
</dbReference>
<dbReference type="OrthoDB" id="4540223at2759"/>
<evidence type="ECO:0000313" key="1">
    <source>
        <dbReference type="EMBL" id="PSR81352.1"/>
    </source>
</evidence>
<dbReference type="EMBL" id="KZ678505">
    <property type="protein sequence ID" value="PSR81352.1"/>
    <property type="molecule type" value="Genomic_DNA"/>
</dbReference>
<dbReference type="InterPro" id="IPR045564">
    <property type="entry name" value="DUF5910"/>
</dbReference>
<dbReference type="AlphaFoldDB" id="A0A2T3A1W7"/>
<dbReference type="InParanoid" id="A0A2T3A1W7"/>
<gene>
    <name evidence="1" type="ORF">BD289DRAFT_454851</name>
</gene>
<dbReference type="Proteomes" id="UP000241462">
    <property type="component" value="Unassembled WGS sequence"/>
</dbReference>